<dbReference type="RefSeq" id="WP_121459786.1">
    <property type="nucleotide sequence ID" value="NZ_RBXB01000001.1"/>
</dbReference>
<evidence type="ECO:0008006" key="3">
    <source>
        <dbReference type="Google" id="ProtNLM"/>
    </source>
</evidence>
<dbReference type="PROSITE" id="PS51257">
    <property type="entry name" value="PROKAR_LIPOPROTEIN"/>
    <property type="match status" value="1"/>
</dbReference>
<organism evidence="1 2">
    <name type="scientific">Chryseobacterium defluvii</name>
    <dbReference type="NCBI Taxonomy" id="160396"/>
    <lineage>
        <taxon>Bacteria</taxon>
        <taxon>Pseudomonadati</taxon>
        <taxon>Bacteroidota</taxon>
        <taxon>Flavobacteriia</taxon>
        <taxon>Flavobacteriales</taxon>
        <taxon>Weeksellaceae</taxon>
        <taxon>Chryseobacterium group</taxon>
        <taxon>Chryseobacterium</taxon>
    </lineage>
</organism>
<accession>A0A495SKM2</accession>
<sequence>MKHVIRFSVVTILLFFFSCKKEKTVDMELKEAAASMNKLTPQTLNDMIRLDSVSSEPDKIFKYNYTLLGDVKENVSEEQINDFKKEAKQEAINAIKTSEDLKEFRDNDVTLKYIYYDKNGKRTADFTVTPSEYKSK</sequence>
<dbReference type="Proteomes" id="UP000272428">
    <property type="component" value="Unassembled WGS sequence"/>
</dbReference>
<gene>
    <name evidence="1" type="ORF">BCF58_0024</name>
</gene>
<evidence type="ECO:0000313" key="1">
    <source>
        <dbReference type="EMBL" id="RKT00823.1"/>
    </source>
</evidence>
<name>A0A495SKM2_9FLAO</name>
<keyword evidence="2" id="KW-1185">Reference proteome</keyword>
<dbReference type="OrthoDB" id="965642at2"/>
<reference evidence="1 2" key="1">
    <citation type="submission" date="2018-10" db="EMBL/GenBank/DDBJ databases">
        <title>Genomic Encyclopedia of Archaeal and Bacterial Type Strains, Phase II (KMG-II): from individual species to whole genera.</title>
        <authorList>
            <person name="Goeker M."/>
        </authorList>
    </citation>
    <scope>NUCLEOTIDE SEQUENCE [LARGE SCALE GENOMIC DNA]</scope>
    <source>
        <strain evidence="1 2">DSM 14219</strain>
    </source>
</reference>
<protein>
    <recommendedName>
        <fullName evidence="3">Lipoprotein</fullName>
    </recommendedName>
</protein>
<dbReference type="EMBL" id="RBXB01000001">
    <property type="protein sequence ID" value="RKT00823.1"/>
    <property type="molecule type" value="Genomic_DNA"/>
</dbReference>
<proteinExistence type="predicted"/>
<evidence type="ECO:0000313" key="2">
    <source>
        <dbReference type="Proteomes" id="UP000272428"/>
    </source>
</evidence>
<comment type="caution">
    <text evidence="1">The sequence shown here is derived from an EMBL/GenBank/DDBJ whole genome shotgun (WGS) entry which is preliminary data.</text>
</comment>
<dbReference type="AlphaFoldDB" id="A0A495SKM2"/>